<dbReference type="SMART" id="SM00388">
    <property type="entry name" value="HisKA"/>
    <property type="match status" value="1"/>
</dbReference>
<dbReference type="EC" id="2.7.13.3" evidence="2"/>
<accession>A0A557SRD5</accession>
<feature type="domain" description="Histidine kinase" evidence="7">
    <location>
        <begin position="427"/>
        <end position="692"/>
    </location>
</feature>
<dbReference type="CDD" id="cd00075">
    <property type="entry name" value="HATPase"/>
    <property type="match status" value="1"/>
</dbReference>
<evidence type="ECO:0000256" key="1">
    <source>
        <dbReference type="ARBA" id="ARBA00000085"/>
    </source>
</evidence>
<evidence type="ECO:0000313" key="8">
    <source>
        <dbReference type="EMBL" id="TVP39165.1"/>
    </source>
</evidence>
<dbReference type="InterPro" id="IPR003661">
    <property type="entry name" value="HisK_dim/P_dom"/>
</dbReference>
<dbReference type="SUPFAM" id="SSF55874">
    <property type="entry name" value="ATPase domain of HSP90 chaperone/DNA topoisomerase II/histidine kinase"/>
    <property type="match status" value="1"/>
</dbReference>
<dbReference type="PROSITE" id="PS50109">
    <property type="entry name" value="HIS_KIN"/>
    <property type="match status" value="1"/>
</dbReference>
<proteinExistence type="predicted"/>
<dbReference type="InterPro" id="IPR003594">
    <property type="entry name" value="HATPase_dom"/>
</dbReference>
<keyword evidence="9" id="KW-1185">Reference proteome</keyword>
<protein>
    <recommendedName>
        <fullName evidence="2">histidine kinase</fullName>
        <ecNumber evidence="2">2.7.13.3</ecNumber>
    </recommendedName>
</protein>
<dbReference type="SUPFAM" id="SSF47384">
    <property type="entry name" value="Homodimeric domain of signal transducing histidine kinase"/>
    <property type="match status" value="1"/>
</dbReference>
<dbReference type="EMBL" id="VOAH01000019">
    <property type="protein sequence ID" value="TVP39165.1"/>
    <property type="molecule type" value="Genomic_DNA"/>
</dbReference>
<evidence type="ECO:0000256" key="3">
    <source>
        <dbReference type="ARBA" id="ARBA00022553"/>
    </source>
</evidence>
<keyword evidence="4" id="KW-0808">Transferase</keyword>
<dbReference type="InterPro" id="IPR050736">
    <property type="entry name" value="Sensor_HK_Regulatory"/>
</dbReference>
<organism evidence="8 9">
    <name type="scientific">Candidatus Nitrosocosmicus arcticus</name>
    <dbReference type="NCBI Taxonomy" id="2035267"/>
    <lineage>
        <taxon>Archaea</taxon>
        <taxon>Nitrososphaerota</taxon>
        <taxon>Nitrososphaeria</taxon>
        <taxon>Nitrososphaerales</taxon>
        <taxon>Nitrososphaeraceae</taxon>
        <taxon>Candidatus Nitrosocosmicus</taxon>
    </lineage>
</organism>
<dbReference type="Gene3D" id="1.10.287.130">
    <property type="match status" value="1"/>
</dbReference>
<evidence type="ECO:0000313" key="9">
    <source>
        <dbReference type="Proteomes" id="UP000315289"/>
    </source>
</evidence>
<keyword evidence="3" id="KW-0597">Phosphoprotein</keyword>
<dbReference type="CDD" id="cd00082">
    <property type="entry name" value="HisKA"/>
    <property type="match status" value="1"/>
</dbReference>
<sequence>MEEFGAEIKHLEGLKGNFGISDGKVYIASAVLEESKPLTELIYSNIKDVVEQNQSVFETLWKKAIPAEQRIREMEEGLLPVETYLIDDPTEILDYALDLVNNVNTGLSNCTSISYFKVLDYSKPLLQVYLNLLSRQREGKIKDGVRWLTYIDNKKEDVELIEKFLSIGIKIKHSSRLPPLNFSLSERQFVWTVEELVDEKMFEKLLHSTEPLYMRHFQSIFEELWEEGIDAYERIRRIQSGIASETTKVIENPIQTKEIFLHLLKNAHEEIMIIFPSFNSVKRKGEIGLFDLLRQKRPEKLRFRILTPFAGKVKEILLRKNAKEKDDRRENIIIKEIEKQQDIRSTILIVDKKFLLTIEHKDDKDDTKEIFEEAIGPSTYSTSQPTLSSYISIFESLWIQTEMFENVRRANEKLIQSEEMEKEFLNTAAHELRTPTQAIMGYVELDEEVFDDILKNPKVKADDELKRIIGLLYKHFDTISRNASRLDDLINNLLDVAKIESNINNSLSLQKERLDLVKEINEAIKTQLLQKIKSKNIAINFINDSLDEQCWVYADKSRLNQIVNNLIDNAIKFSHQNGRIDIIIKENISHSNDRDVGKKKNIVRSIQNDIKKIREKRETEEIFVGISDNGKGISSQVMPNLFQKFITDSDTGTGLGLFITRNLVEAHGGRIWAFNNNDGFGSTFVFSLPKADDSVLESD</sequence>
<dbReference type="PRINTS" id="PR00344">
    <property type="entry name" value="BCTRLSENSOR"/>
</dbReference>
<evidence type="ECO:0000256" key="4">
    <source>
        <dbReference type="ARBA" id="ARBA00022679"/>
    </source>
</evidence>
<dbReference type="Gene3D" id="3.30.565.10">
    <property type="entry name" value="Histidine kinase-like ATPase, C-terminal domain"/>
    <property type="match status" value="1"/>
</dbReference>
<dbReference type="InterPro" id="IPR036097">
    <property type="entry name" value="HisK_dim/P_sf"/>
</dbReference>
<dbReference type="GO" id="GO:0000155">
    <property type="term" value="F:phosphorelay sensor kinase activity"/>
    <property type="evidence" value="ECO:0007669"/>
    <property type="project" value="InterPro"/>
</dbReference>
<dbReference type="InterPro" id="IPR036890">
    <property type="entry name" value="HATPase_C_sf"/>
</dbReference>
<keyword evidence="6" id="KW-0902">Two-component regulatory system</keyword>
<dbReference type="InterPro" id="IPR004358">
    <property type="entry name" value="Sig_transdc_His_kin-like_C"/>
</dbReference>
<gene>
    <name evidence="8" type="ORF">NARC_190001</name>
</gene>
<dbReference type="SMART" id="SM00387">
    <property type="entry name" value="HATPase_c"/>
    <property type="match status" value="1"/>
</dbReference>
<evidence type="ECO:0000256" key="5">
    <source>
        <dbReference type="ARBA" id="ARBA00022777"/>
    </source>
</evidence>
<reference evidence="8 9" key="1">
    <citation type="journal article" date="2019" name="Front. Microbiol.">
        <title>Ammonia Oxidation by the Arctic Terrestrial Thaumarchaeote Candidatus Nitrosocosmicus arcticus Is Stimulated by Increasing Temperatures.</title>
        <authorList>
            <person name="Alves R.J.E."/>
            <person name="Kerou M."/>
            <person name="Zappe A."/>
            <person name="Bittner R."/>
            <person name="Abby S.S."/>
            <person name="Schmidt H.A."/>
            <person name="Pfeifer K."/>
            <person name="Schleper C."/>
        </authorList>
    </citation>
    <scope>NUCLEOTIDE SEQUENCE [LARGE SCALE GENOMIC DNA]</scope>
    <source>
        <strain evidence="8 9">Kfb</strain>
    </source>
</reference>
<comment type="catalytic activity">
    <reaction evidence="1">
        <text>ATP + protein L-histidine = ADP + protein N-phospho-L-histidine.</text>
        <dbReference type="EC" id="2.7.13.3"/>
    </reaction>
</comment>
<evidence type="ECO:0000256" key="6">
    <source>
        <dbReference type="ARBA" id="ARBA00023012"/>
    </source>
</evidence>
<keyword evidence="5 8" id="KW-0418">Kinase</keyword>
<dbReference type="Pfam" id="PF02518">
    <property type="entry name" value="HATPase_c"/>
    <property type="match status" value="1"/>
</dbReference>
<dbReference type="PANTHER" id="PTHR43711">
    <property type="entry name" value="TWO-COMPONENT HISTIDINE KINASE"/>
    <property type="match status" value="1"/>
</dbReference>
<comment type="caution">
    <text evidence="8">The sequence shown here is derived from an EMBL/GenBank/DDBJ whole genome shotgun (WGS) entry which is preliminary data.</text>
</comment>
<name>A0A557SRD5_9ARCH</name>
<dbReference type="InterPro" id="IPR005467">
    <property type="entry name" value="His_kinase_dom"/>
</dbReference>
<dbReference type="Proteomes" id="UP000315289">
    <property type="component" value="Unassembled WGS sequence"/>
</dbReference>
<evidence type="ECO:0000256" key="2">
    <source>
        <dbReference type="ARBA" id="ARBA00012438"/>
    </source>
</evidence>
<dbReference type="Pfam" id="PF00512">
    <property type="entry name" value="HisKA"/>
    <property type="match status" value="1"/>
</dbReference>
<dbReference type="PANTHER" id="PTHR43711:SF1">
    <property type="entry name" value="HISTIDINE KINASE 1"/>
    <property type="match status" value="1"/>
</dbReference>
<evidence type="ECO:0000259" key="7">
    <source>
        <dbReference type="PROSITE" id="PS50109"/>
    </source>
</evidence>
<dbReference type="AlphaFoldDB" id="A0A557SRD5"/>